<dbReference type="CDD" id="cd01949">
    <property type="entry name" value="GGDEF"/>
    <property type="match status" value="1"/>
</dbReference>
<evidence type="ECO:0000313" key="7">
    <source>
        <dbReference type="EMBL" id="GGO64498.1"/>
    </source>
</evidence>
<dbReference type="RefSeq" id="WP_188689553.1">
    <property type="nucleotide sequence ID" value="NZ_BMLS01000001.1"/>
</dbReference>
<comment type="caution">
    <text evidence="7">The sequence shown here is derived from an EMBL/GenBank/DDBJ whole genome shotgun (WGS) entry which is preliminary data.</text>
</comment>
<dbReference type="PROSITE" id="PS50110">
    <property type="entry name" value="RESPONSE_REGULATORY"/>
    <property type="match status" value="1"/>
</dbReference>
<dbReference type="Proteomes" id="UP000606935">
    <property type="component" value="Unassembled WGS sequence"/>
</dbReference>
<dbReference type="PANTHER" id="PTHR45138">
    <property type="entry name" value="REGULATORY COMPONENTS OF SENSORY TRANSDUCTION SYSTEM"/>
    <property type="match status" value="1"/>
</dbReference>
<dbReference type="Gene3D" id="3.40.50.2300">
    <property type="match status" value="1"/>
</dbReference>
<dbReference type="SMART" id="SM00267">
    <property type="entry name" value="GGDEF"/>
    <property type="match status" value="1"/>
</dbReference>
<proteinExistence type="predicted"/>
<dbReference type="SMART" id="SM00448">
    <property type="entry name" value="REC"/>
    <property type="match status" value="1"/>
</dbReference>
<dbReference type="PROSITE" id="PS50887">
    <property type="entry name" value="GGDEF"/>
    <property type="match status" value="1"/>
</dbReference>
<dbReference type="NCBIfam" id="TIGR00254">
    <property type="entry name" value="GGDEF"/>
    <property type="match status" value="1"/>
</dbReference>
<feature type="modified residue" description="4-aspartylphosphate" evidence="4">
    <location>
        <position position="54"/>
    </location>
</feature>
<dbReference type="GO" id="GO:0000160">
    <property type="term" value="P:phosphorelay signal transduction system"/>
    <property type="evidence" value="ECO:0007669"/>
    <property type="project" value="InterPro"/>
</dbReference>
<dbReference type="InterPro" id="IPR029787">
    <property type="entry name" value="Nucleotide_cyclase"/>
</dbReference>
<accession>A0A918DGW7</accession>
<reference evidence="7" key="1">
    <citation type="journal article" date="2014" name="Int. J. Syst. Evol. Microbiol.">
        <title>Complete genome sequence of Corynebacterium casei LMG S-19264T (=DSM 44701T), isolated from a smear-ripened cheese.</title>
        <authorList>
            <consortium name="US DOE Joint Genome Institute (JGI-PGF)"/>
            <person name="Walter F."/>
            <person name="Albersmeier A."/>
            <person name="Kalinowski J."/>
            <person name="Ruckert C."/>
        </authorList>
    </citation>
    <scope>NUCLEOTIDE SEQUENCE</scope>
    <source>
        <strain evidence="7">CGMCC 1.7086</strain>
    </source>
</reference>
<dbReference type="EC" id="2.7.7.65" evidence="2"/>
<dbReference type="GO" id="GO:0052621">
    <property type="term" value="F:diguanylate cyclase activity"/>
    <property type="evidence" value="ECO:0007669"/>
    <property type="project" value="UniProtKB-EC"/>
</dbReference>
<protein>
    <recommendedName>
        <fullName evidence="2">diguanylate cyclase</fullName>
        <ecNumber evidence="2">2.7.7.65</ecNumber>
    </recommendedName>
</protein>
<dbReference type="GO" id="GO:0005886">
    <property type="term" value="C:plasma membrane"/>
    <property type="evidence" value="ECO:0007669"/>
    <property type="project" value="TreeGrafter"/>
</dbReference>
<reference evidence="7" key="2">
    <citation type="submission" date="2020-09" db="EMBL/GenBank/DDBJ databases">
        <authorList>
            <person name="Sun Q."/>
            <person name="Zhou Y."/>
        </authorList>
    </citation>
    <scope>NUCLEOTIDE SEQUENCE</scope>
    <source>
        <strain evidence="7">CGMCC 1.7086</strain>
    </source>
</reference>
<keyword evidence="8" id="KW-1185">Reference proteome</keyword>
<evidence type="ECO:0000256" key="1">
    <source>
        <dbReference type="ARBA" id="ARBA00001946"/>
    </source>
</evidence>
<evidence type="ECO:0000259" key="5">
    <source>
        <dbReference type="PROSITE" id="PS50110"/>
    </source>
</evidence>
<evidence type="ECO:0000313" key="8">
    <source>
        <dbReference type="Proteomes" id="UP000606935"/>
    </source>
</evidence>
<evidence type="ECO:0000256" key="4">
    <source>
        <dbReference type="PROSITE-ProRule" id="PRU00169"/>
    </source>
</evidence>
<dbReference type="InterPro" id="IPR001789">
    <property type="entry name" value="Sig_transdc_resp-reg_receiver"/>
</dbReference>
<sequence length="318" mass="35843">MLAKQRVLIIDDEKTNLKILSDILRDEVEIVLAKNGPQGIRKAGEFAPDLILLDVVMQDMDGFEVINHLKHDAATCAIPVIFITSLGDVSHEEKGLLLGACDYIQKPFHAAVVLARIKLHLQLARQRVMLEKLANIDPLTSVANRRRYNEVMHREWRVAMRNKSELSLVMVDIDNFKQFNDRHGHAIGDKILQEVAMQLTAQLKRPRDLVARYGGEEFVILLPEINKKGSMDVMESCRRAIETLQLEKPYSDAKHKVTVSIGGVTCQPSMNTRPEDALKLADDMLYLAKHQGKNRVLWFGEEQGVIQHDNSSPNGTVG</sequence>
<dbReference type="GO" id="GO:0043709">
    <property type="term" value="P:cell adhesion involved in single-species biofilm formation"/>
    <property type="evidence" value="ECO:0007669"/>
    <property type="project" value="TreeGrafter"/>
</dbReference>
<dbReference type="InterPro" id="IPR000160">
    <property type="entry name" value="GGDEF_dom"/>
</dbReference>
<dbReference type="Pfam" id="PF00072">
    <property type="entry name" value="Response_reg"/>
    <property type="match status" value="1"/>
</dbReference>
<comment type="cofactor">
    <cofactor evidence="1">
        <name>Mg(2+)</name>
        <dbReference type="ChEBI" id="CHEBI:18420"/>
    </cofactor>
</comment>
<evidence type="ECO:0000256" key="3">
    <source>
        <dbReference type="ARBA" id="ARBA00034247"/>
    </source>
</evidence>
<dbReference type="AlphaFoldDB" id="A0A918DGW7"/>
<name>A0A918DGW7_9ALTE</name>
<dbReference type="PANTHER" id="PTHR45138:SF9">
    <property type="entry name" value="DIGUANYLATE CYCLASE DGCM-RELATED"/>
    <property type="match status" value="1"/>
</dbReference>
<feature type="domain" description="Response regulatory" evidence="5">
    <location>
        <begin position="6"/>
        <end position="121"/>
    </location>
</feature>
<dbReference type="SUPFAM" id="SSF55073">
    <property type="entry name" value="Nucleotide cyclase"/>
    <property type="match status" value="1"/>
</dbReference>
<dbReference type="GO" id="GO:1902201">
    <property type="term" value="P:negative regulation of bacterial-type flagellum-dependent cell motility"/>
    <property type="evidence" value="ECO:0007669"/>
    <property type="project" value="TreeGrafter"/>
</dbReference>
<dbReference type="InterPro" id="IPR050469">
    <property type="entry name" value="Diguanylate_Cyclase"/>
</dbReference>
<dbReference type="InterPro" id="IPR011006">
    <property type="entry name" value="CheY-like_superfamily"/>
</dbReference>
<dbReference type="SUPFAM" id="SSF52172">
    <property type="entry name" value="CheY-like"/>
    <property type="match status" value="1"/>
</dbReference>
<evidence type="ECO:0000259" key="6">
    <source>
        <dbReference type="PROSITE" id="PS50887"/>
    </source>
</evidence>
<keyword evidence="4" id="KW-0597">Phosphoprotein</keyword>
<dbReference type="Gene3D" id="3.30.70.270">
    <property type="match status" value="1"/>
</dbReference>
<dbReference type="EMBL" id="BMLS01000001">
    <property type="protein sequence ID" value="GGO64498.1"/>
    <property type="molecule type" value="Genomic_DNA"/>
</dbReference>
<evidence type="ECO:0000256" key="2">
    <source>
        <dbReference type="ARBA" id="ARBA00012528"/>
    </source>
</evidence>
<gene>
    <name evidence="7" type="ORF">GCM10010982_04080</name>
</gene>
<comment type="catalytic activity">
    <reaction evidence="3">
        <text>2 GTP = 3',3'-c-di-GMP + 2 diphosphate</text>
        <dbReference type="Rhea" id="RHEA:24898"/>
        <dbReference type="ChEBI" id="CHEBI:33019"/>
        <dbReference type="ChEBI" id="CHEBI:37565"/>
        <dbReference type="ChEBI" id="CHEBI:58805"/>
        <dbReference type="EC" id="2.7.7.65"/>
    </reaction>
</comment>
<dbReference type="InterPro" id="IPR043128">
    <property type="entry name" value="Rev_trsase/Diguanyl_cyclase"/>
</dbReference>
<feature type="domain" description="GGDEF" evidence="6">
    <location>
        <begin position="164"/>
        <end position="301"/>
    </location>
</feature>
<organism evidence="7 8">
    <name type="scientific">Bowmanella pacifica</name>
    <dbReference type="NCBI Taxonomy" id="502051"/>
    <lineage>
        <taxon>Bacteria</taxon>
        <taxon>Pseudomonadati</taxon>
        <taxon>Pseudomonadota</taxon>
        <taxon>Gammaproteobacteria</taxon>
        <taxon>Alteromonadales</taxon>
        <taxon>Alteromonadaceae</taxon>
        <taxon>Bowmanella</taxon>
    </lineage>
</organism>
<dbReference type="Pfam" id="PF00990">
    <property type="entry name" value="GGDEF"/>
    <property type="match status" value="1"/>
</dbReference>
<dbReference type="FunFam" id="3.30.70.270:FF:000001">
    <property type="entry name" value="Diguanylate cyclase domain protein"/>
    <property type="match status" value="1"/>
</dbReference>